<reference evidence="3 4" key="1">
    <citation type="submission" date="2019-11" db="EMBL/GenBank/DDBJ databases">
        <title>Draft genome sequence of 12 host-associated Lactobacillus reuteri rodent strains.</title>
        <authorList>
            <person name="Zhang S."/>
            <person name="Ozcam M."/>
            <person name="Van Pijkeren J.P."/>
        </authorList>
    </citation>
    <scope>NUCLEOTIDE SEQUENCE [LARGE SCALE GENOMIC DNA]</scope>
    <source>
        <strain evidence="3 4">L1604-1</strain>
    </source>
</reference>
<protein>
    <submittedName>
        <fullName evidence="3">SDR family oxidoreductase</fullName>
    </submittedName>
</protein>
<sequence length="237" mass="27065">MKSNNLFVVGSESFVATHFIKKYRTNFSKVIGIDIKPTSSSILDDYLQIDFSHKSYIPRLHNFLQKIDINFSSILFTSGVNYMNDIFSLSIEEWENTYNINLKSVVFILKELLNYMSNTTSIVLIASQNGVVAHEKRIDYGTSKSALIQLAKNLSLDFTNIKDKDIRINCLSPSYIENQNNQKYLNSAIGKKLLQKIPYKKFITLTDTSDTIDFLLSPKSKALRGQNLILDYGYTIV</sequence>
<dbReference type="CDD" id="cd05233">
    <property type="entry name" value="SDR_c"/>
    <property type="match status" value="1"/>
</dbReference>
<evidence type="ECO:0000256" key="2">
    <source>
        <dbReference type="ARBA" id="ARBA00023002"/>
    </source>
</evidence>
<dbReference type="EMBL" id="WJMZ01000017">
    <property type="protein sequence ID" value="MRG84627.1"/>
    <property type="molecule type" value="Genomic_DNA"/>
</dbReference>
<comment type="caution">
    <text evidence="3">The sequence shown here is derived from an EMBL/GenBank/DDBJ whole genome shotgun (WGS) entry which is preliminary data.</text>
</comment>
<dbReference type="PANTHER" id="PTHR24321:SF8">
    <property type="entry name" value="ESTRADIOL 17-BETA-DEHYDROGENASE 8-RELATED"/>
    <property type="match status" value="1"/>
</dbReference>
<dbReference type="Gene3D" id="3.40.50.720">
    <property type="entry name" value="NAD(P)-binding Rossmann-like Domain"/>
    <property type="match status" value="1"/>
</dbReference>
<dbReference type="Proteomes" id="UP000441557">
    <property type="component" value="Unassembled WGS sequence"/>
</dbReference>
<proteinExistence type="inferred from homology"/>
<evidence type="ECO:0000313" key="4">
    <source>
        <dbReference type="Proteomes" id="UP000441557"/>
    </source>
</evidence>
<dbReference type="AlphaFoldDB" id="A0AB36AG95"/>
<dbReference type="PANTHER" id="PTHR24321">
    <property type="entry name" value="DEHYDROGENASES, SHORT CHAIN"/>
    <property type="match status" value="1"/>
</dbReference>
<name>A0AB36AG95_LIMRT</name>
<dbReference type="InterPro" id="IPR002347">
    <property type="entry name" value="SDR_fam"/>
</dbReference>
<keyword evidence="2" id="KW-0560">Oxidoreductase</keyword>
<comment type="similarity">
    <text evidence="1">Belongs to the short-chain dehydrogenases/reductases (SDR) family.</text>
</comment>
<accession>A0AB36AG95</accession>
<evidence type="ECO:0000256" key="1">
    <source>
        <dbReference type="ARBA" id="ARBA00006484"/>
    </source>
</evidence>
<dbReference type="InterPro" id="IPR036291">
    <property type="entry name" value="NAD(P)-bd_dom_sf"/>
</dbReference>
<dbReference type="PROSITE" id="PS00061">
    <property type="entry name" value="ADH_SHORT"/>
    <property type="match status" value="1"/>
</dbReference>
<dbReference type="PRINTS" id="PR00081">
    <property type="entry name" value="GDHRDH"/>
</dbReference>
<gene>
    <name evidence="3" type="ORF">GIX80_09630</name>
</gene>
<evidence type="ECO:0000313" key="3">
    <source>
        <dbReference type="EMBL" id="MRG84627.1"/>
    </source>
</evidence>
<dbReference type="Pfam" id="PF13561">
    <property type="entry name" value="adh_short_C2"/>
    <property type="match status" value="1"/>
</dbReference>
<dbReference type="RefSeq" id="WP_065867002.1">
    <property type="nucleotide sequence ID" value="NZ_MBLQ01000091.1"/>
</dbReference>
<dbReference type="InterPro" id="IPR020904">
    <property type="entry name" value="Sc_DH/Rdtase_CS"/>
</dbReference>
<dbReference type="GO" id="GO:0016491">
    <property type="term" value="F:oxidoreductase activity"/>
    <property type="evidence" value="ECO:0007669"/>
    <property type="project" value="UniProtKB-KW"/>
</dbReference>
<organism evidence="3 4">
    <name type="scientific">Limosilactobacillus reuteri</name>
    <name type="common">Lactobacillus reuteri</name>
    <dbReference type="NCBI Taxonomy" id="1598"/>
    <lineage>
        <taxon>Bacteria</taxon>
        <taxon>Bacillati</taxon>
        <taxon>Bacillota</taxon>
        <taxon>Bacilli</taxon>
        <taxon>Lactobacillales</taxon>
        <taxon>Lactobacillaceae</taxon>
        <taxon>Limosilactobacillus</taxon>
    </lineage>
</organism>
<dbReference type="SUPFAM" id="SSF51735">
    <property type="entry name" value="NAD(P)-binding Rossmann-fold domains"/>
    <property type="match status" value="1"/>
</dbReference>